<keyword evidence="1" id="KW-1133">Transmembrane helix</keyword>
<dbReference type="GO" id="GO:0004932">
    <property type="term" value="F:mating-type factor pheromone receptor activity"/>
    <property type="evidence" value="ECO:0007669"/>
    <property type="project" value="InterPro"/>
</dbReference>
<evidence type="ECO:0000313" key="3">
    <source>
        <dbReference type="Proteomes" id="UP000053029"/>
    </source>
</evidence>
<sequence length="419" mass="45035">MATAAFVAAGSLPTAGVGGALYDEAFQVPTYPAAPFNQVTWRLIDTWNNINVNYNTNRGLAAGLVWATLVYLLALTPTRKRTTPFHTFMLIGLVFMLIKLMIDIVSALTAGLQSSSAYTFLTLDFTDSIWTSDFVATFATSQVTGWFAFIFAAVCLWLQAKGLMTGIKTRYPIVYKVMLIYLILTSVAGLGAAMAYSIQQILQLGQDGAEIYDSLNQAYNARIGYLAAYTICIGSFSLVSMASVVDIVWKRPSSIVARNSAYASALNLIGLLCVQSFVIPFIFCILQIVPVQTSMLHPEIMLLPSVYVMLPLGSLFMTVNSTVDDPEAQKASPLPSNTTPSKPAFADSLATLTNSTTSAASRPSSYMLEAGHGKTETDRELSAIDSMGFGAAAGKDTDVALKNKGVEGKEALVSEKMVV</sequence>
<dbReference type="GeneID" id="25311882"/>
<dbReference type="Pfam" id="PF02116">
    <property type="entry name" value="STE2"/>
    <property type="match status" value="1"/>
</dbReference>
<dbReference type="VEuPathDB" id="FungiDB:Z517_12392"/>
<feature type="transmembrane region" description="Helical" evidence="1">
    <location>
        <begin position="88"/>
        <end position="114"/>
    </location>
</feature>
<dbReference type="HOGENOM" id="CLU_052687_0_0_1"/>
<accession>A0A0D2EJA9</accession>
<evidence type="ECO:0000256" key="1">
    <source>
        <dbReference type="SAM" id="Phobius"/>
    </source>
</evidence>
<feature type="transmembrane region" description="Helical" evidence="1">
    <location>
        <begin position="179"/>
        <end position="198"/>
    </location>
</feature>
<dbReference type="InterPro" id="IPR000366">
    <property type="entry name" value="GPCR_STE2"/>
</dbReference>
<proteinExistence type="predicted"/>
<feature type="transmembrane region" description="Helical" evidence="1">
    <location>
        <begin position="134"/>
        <end position="158"/>
    </location>
</feature>
<dbReference type="PANTHER" id="PTHR28009:SF1">
    <property type="entry name" value="PHEROMONE ALPHA FACTOR RECEPTOR"/>
    <property type="match status" value="1"/>
</dbReference>
<reference evidence="2 3" key="1">
    <citation type="submission" date="2015-01" db="EMBL/GenBank/DDBJ databases">
        <title>The Genome Sequence of Fonsecaea pedrosoi CBS 271.37.</title>
        <authorList>
            <consortium name="The Broad Institute Genomics Platform"/>
            <person name="Cuomo C."/>
            <person name="de Hoog S."/>
            <person name="Gorbushina A."/>
            <person name="Stielow B."/>
            <person name="Teixiera M."/>
            <person name="Abouelleil A."/>
            <person name="Chapman S.B."/>
            <person name="Priest M."/>
            <person name="Young S.K."/>
            <person name="Wortman J."/>
            <person name="Nusbaum C."/>
            <person name="Birren B."/>
        </authorList>
    </citation>
    <scope>NUCLEOTIDE SEQUENCE [LARGE SCALE GENOMIC DNA]</scope>
    <source>
        <strain evidence="2 3">CBS 271.37</strain>
    </source>
</reference>
<keyword evidence="3" id="KW-1185">Reference proteome</keyword>
<keyword evidence="1" id="KW-0812">Transmembrane</keyword>
<feature type="transmembrane region" description="Helical" evidence="1">
    <location>
        <begin position="223"/>
        <end position="249"/>
    </location>
</feature>
<name>A0A0D2EJA9_9EURO</name>
<feature type="transmembrane region" description="Helical" evidence="1">
    <location>
        <begin position="300"/>
        <end position="319"/>
    </location>
</feature>
<evidence type="ECO:0000313" key="2">
    <source>
        <dbReference type="EMBL" id="KIW74452.1"/>
    </source>
</evidence>
<protein>
    <submittedName>
        <fullName evidence="2">Uncharacterized protein</fullName>
    </submittedName>
</protein>
<feature type="transmembrane region" description="Helical" evidence="1">
    <location>
        <begin position="261"/>
        <end position="288"/>
    </location>
</feature>
<dbReference type="RefSeq" id="XP_013278260.1">
    <property type="nucleotide sequence ID" value="XM_013422806.1"/>
</dbReference>
<dbReference type="PANTHER" id="PTHR28009">
    <property type="entry name" value="PHEROMONE ALPHA FACTOR RECEPTOR"/>
    <property type="match status" value="1"/>
</dbReference>
<dbReference type="GO" id="GO:0038038">
    <property type="term" value="C:G protein-coupled receptor homodimeric complex"/>
    <property type="evidence" value="ECO:0007669"/>
    <property type="project" value="TreeGrafter"/>
</dbReference>
<gene>
    <name evidence="2" type="ORF">Z517_12392</name>
</gene>
<dbReference type="GO" id="GO:0000750">
    <property type="term" value="P:pheromone-dependent signal transduction involved in conjugation with cellular fusion"/>
    <property type="evidence" value="ECO:0007669"/>
    <property type="project" value="TreeGrafter"/>
</dbReference>
<organism evidence="2 3">
    <name type="scientific">Fonsecaea pedrosoi CBS 271.37</name>
    <dbReference type="NCBI Taxonomy" id="1442368"/>
    <lineage>
        <taxon>Eukaryota</taxon>
        <taxon>Fungi</taxon>
        <taxon>Dikarya</taxon>
        <taxon>Ascomycota</taxon>
        <taxon>Pezizomycotina</taxon>
        <taxon>Eurotiomycetes</taxon>
        <taxon>Chaetothyriomycetidae</taxon>
        <taxon>Chaetothyriales</taxon>
        <taxon>Herpotrichiellaceae</taxon>
        <taxon>Fonsecaea</taxon>
    </lineage>
</organism>
<dbReference type="OrthoDB" id="4117766at2759"/>
<dbReference type="Proteomes" id="UP000053029">
    <property type="component" value="Unassembled WGS sequence"/>
</dbReference>
<dbReference type="AlphaFoldDB" id="A0A0D2EJA9"/>
<feature type="transmembrane region" description="Helical" evidence="1">
    <location>
        <begin position="59"/>
        <end position="76"/>
    </location>
</feature>
<keyword evidence="1" id="KW-0472">Membrane</keyword>
<dbReference type="EMBL" id="KN846977">
    <property type="protein sequence ID" value="KIW74452.1"/>
    <property type="molecule type" value="Genomic_DNA"/>
</dbReference>